<protein>
    <submittedName>
        <fullName evidence="1">Uncharacterized protein</fullName>
    </submittedName>
</protein>
<comment type="caution">
    <text evidence="1">The sequence shown here is derived from an EMBL/GenBank/DDBJ whole genome shotgun (WGS) entry which is preliminary data.</text>
</comment>
<sequence>MYKIKYQNEFFDIAPDESIEIERKSPLFIVDDIIMENSTPISFVYTDKNCRLLGQYFFDITVKAIKKIAVELYDDDSFDSNCTLVVESAGMDRMFNEKSSASGYLLIGISNFYSTIQNKKLTELFLDGARSFTFTTWDAADSSGGFMQHFQDTWDGTYDYVIAPCRNEFWNGITDDVYSSGYMNEIDENGNLKAEQDIVPFIKLAYVLEKIFTENNWQVDFTGLNDTQWQKLLLFCVKAIITRTSSYDIFSPTVVTSIPVDSLSFTLNNFMPADYTCSDFIVQICKRYAWVPIFDINTNSCRFIALKEMKNKPRKDWTRYALSTIESTVNGEAVVFGFKNNFDGNDNFVSSPDFENWNIGSAVYSKADLPDIYGFTGFDSVQDNTLVYVFAENKYYHVVYESGSRQWVVFADNIYDETKDTVTNSFETKCTTLPVYNTLYRTLSGIDYYALLPYCEQSRYEKAGLRTLLYHGMVDETKLDGTAGPKQYPYMSSIHIPPTGTPALTWSNVYRHKYGDDDFGLIKYWWQDWMNMISGPEDAAKQQFLLPAYELAKFQWDDKVLVNNVEYLFRSYVKKPMQDGHVLIEATMQRLVYGQQIEVPVEGGGTIYLRLEVEILGTEQTFDYYSGGNHTYYTHVTNANVFVRGYIDAACTVRISLTNLLFKYRVVTTLGGGLYTSVNSTYLLNGYEVNIIPGMFRFIDYTVVYTWTSGSPPPNGHYVITYELIADAAYTIIL</sequence>
<accession>A0A8J8FK57</accession>
<name>A0A8J8FK57_9BACT</name>
<evidence type="ECO:0000313" key="1">
    <source>
        <dbReference type="EMBL" id="NNV57361.1"/>
    </source>
</evidence>
<reference evidence="1" key="1">
    <citation type="submission" date="2019-10" db="EMBL/GenBank/DDBJ databases">
        <title>Draft genome sequence of Panacibacter sp. KCS-6.</title>
        <authorList>
            <person name="Yim K.J."/>
        </authorList>
    </citation>
    <scope>NUCLEOTIDE SEQUENCE</scope>
    <source>
        <strain evidence="1">KCS-6</strain>
    </source>
</reference>
<proteinExistence type="predicted"/>
<evidence type="ECO:0000313" key="2">
    <source>
        <dbReference type="Proteomes" id="UP000598971"/>
    </source>
</evidence>
<keyword evidence="2" id="KW-1185">Reference proteome</keyword>
<dbReference type="Proteomes" id="UP000598971">
    <property type="component" value="Unassembled WGS sequence"/>
</dbReference>
<organism evidence="1 2">
    <name type="scientific">Limnovirga soli</name>
    <dbReference type="NCBI Taxonomy" id="2656915"/>
    <lineage>
        <taxon>Bacteria</taxon>
        <taxon>Pseudomonadati</taxon>
        <taxon>Bacteroidota</taxon>
        <taxon>Chitinophagia</taxon>
        <taxon>Chitinophagales</taxon>
        <taxon>Chitinophagaceae</taxon>
        <taxon>Limnovirga</taxon>
    </lineage>
</organism>
<gene>
    <name evidence="1" type="ORF">GD597_17955</name>
</gene>
<dbReference type="AlphaFoldDB" id="A0A8J8FK57"/>
<dbReference type="RefSeq" id="WP_171609309.1">
    <property type="nucleotide sequence ID" value="NZ_WHPF01000014.1"/>
</dbReference>
<dbReference type="EMBL" id="WHPF01000014">
    <property type="protein sequence ID" value="NNV57361.1"/>
    <property type="molecule type" value="Genomic_DNA"/>
</dbReference>